<keyword evidence="3" id="KW-1185">Reference proteome</keyword>
<reference evidence="2 3" key="1">
    <citation type="submission" date="2023-05" db="EMBL/GenBank/DDBJ databases">
        <title>Streptomyces fuscus sp. nov., a brown-black pigment producing actinomyces isolated from dry sand of Sea duck farm.</title>
        <authorList>
            <person name="Xie J."/>
            <person name="Shen N."/>
        </authorList>
    </citation>
    <scope>NUCLEOTIDE SEQUENCE [LARGE SCALE GENOMIC DNA]</scope>
    <source>
        <strain evidence="2 3">GXMU-J15</strain>
    </source>
</reference>
<dbReference type="SUPFAM" id="SSF51905">
    <property type="entry name" value="FAD/NAD(P)-binding domain"/>
    <property type="match status" value="1"/>
</dbReference>
<dbReference type="Pfam" id="PF13450">
    <property type="entry name" value="NAD_binding_8"/>
    <property type="match status" value="1"/>
</dbReference>
<sequence length="465" mass="50005">MSTKPSHGAVIGGGLAGMLTARALRRHLDRVTVIDRDDLPDGPEPRKGVPQARHAHLLWSGGARIVESLLPGTLDRLRAAGAHRIGVPSDMVNLSPYGWQRRFPGTQFLIAADRPLLDWTVRDQVLADDAVTLLGRTEMHALRGTARHLDGIGVRDLDSGEVTELDADIVVDTSGRGSRLRQWTAPLGVPEPEEDVVDSGITYSTRIYRAPERAAARFPMVSVYADYRAGEPGRSGLILPIDDGRWIVTLSGTRGAEPPTDGPGFTAFAEGLRHPLVGELLATAEPEGPVRGSRSTANRRIHYDRLDRWPDNLVVLGDALAGFNPVYGHGMSAAARSVAVLDRTLRRHRGGPDLATTALRRIAEAVDDPWILAASQDVFYPGCRVEAKDPRLSEELNSRQEFSERVGTVGLSDPVVSAVSAGVTTLAAPVASLQSPAVLNALRTGPAQPPPTEPPLTAEERALLR</sequence>
<dbReference type="PANTHER" id="PTHR43422:SF3">
    <property type="entry name" value="THIAMINE THIAZOLE SYNTHASE"/>
    <property type="match status" value="1"/>
</dbReference>
<dbReference type="EMBL" id="JASJUS010000073">
    <property type="protein sequence ID" value="MDL2082124.1"/>
    <property type="molecule type" value="Genomic_DNA"/>
</dbReference>
<evidence type="ECO:0000256" key="1">
    <source>
        <dbReference type="SAM" id="MobiDB-lite"/>
    </source>
</evidence>
<proteinExistence type="predicted"/>
<dbReference type="PANTHER" id="PTHR43422">
    <property type="entry name" value="THIAMINE THIAZOLE SYNTHASE"/>
    <property type="match status" value="1"/>
</dbReference>
<name>A0ABT7JCS8_9ACTN</name>
<evidence type="ECO:0000313" key="2">
    <source>
        <dbReference type="EMBL" id="MDL2082124.1"/>
    </source>
</evidence>
<comment type="caution">
    <text evidence="2">The sequence shown here is derived from an EMBL/GenBank/DDBJ whole genome shotgun (WGS) entry which is preliminary data.</text>
</comment>
<dbReference type="Proteomes" id="UP001241926">
    <property type="component" value="Unassembled WGS sequence"/>
</dbReference>
<dbReference type="RefSeq" id="WP_255310482.1">
    <property type="nucleotide sequence ID" value="NZ_JASJUS010000073.1"/>
</dbReference>
<evidence type="ECO:0000313" key="3">
    <source>
        <dbReference type="Proteomes" id="UP001241926"/>
    </source>
</evidence>
<accession>A0ABT7JCS8</accession>
<dbReference type="InterPro" id="IPR036188">
    <property type="entry name" value="FAD/NAD-bd_sf"/>
</dbReference>
<dbReference type="Gene3D" id="3.50.50.60">
    <property type="entry name" value="FAD/NAD(P)-binding domain"/>
    <property type="match status" value="1"/>
</dbReference>
<feature type="region of interest" description="Disordered" evidence="1">
    <location>
        <begin position="443"/>
        <end position="465"/>
    </location>
</feature>
<protein>
    <submittedName>
        <fullName evidence="2">NAD(P)-binding protein</fullName>
    </submittedName>
</protein>
<organism evidence="2 3">
    <name type="scientific">Streptomyces fuscus</name>
    <dbReference type="NCBI Taxonomy" id="3048495"/>
    <lineage>
        <taxon>Bacteria</taxon>
        <taxon>Bacillati</taxon>
        <taxon>Actinomycetota</taxon>
        <taxon>Actinomycetes</taxon>
        <taxon>Kitasatosporales</taxon>
        <taxon>Streptomycetaceae</taxon>
        <taxon>Streptomyces</taxon>
    </lineage>
</organism>
<gene>
    <name evidence="2" type="ORF">QNN03_37465</name>
</gene>